<dbReference type="EMBL" id="BEZZ01265828">
    <property type="protein sequence ID" value="GCC49306.1"/>
    <property type="molecule type" value="Genomic_DNA"/>
</dbReference>
<gene>
    <name evidence="2" type="ORF">chiPu_0033556</name>
</gene>
<organism evidence="2 3">
    <name type="scientific">Chiloscyllium punctatum</name>
    <name type="common">Brownbanded bambooshark</name>
    <name type="synonym">Hemiscyllium punctatum</name>
    <dbReference type="NCBI Taxonomy" id="137246"/>
    <lineage>
        <taxon>Eukaryota</taxon>
        <taxon>Metazoa</taxon>
        <taxon>Chordata</taxon>
        <taxon>Craniata</taxon>
        <taxon>Vertebrata</taxon>
        <taxon>Chondrichthyes</taxon>
        <taxon>Elasmobranchii</taxon>
        <taxon>Galeomorphii</taxon>
        <taxon>Galeoidea</taxon>
        <taxon>Orectolobiformes</taxon>
        <taxon>Hemiscylliidae</taxon>
        <taxon>Chiloscyllium</taxon>
    </lineage>
</organism>
<reference evidence="2 3" key="1">
    <citation type="journal article" date="2018" name="Nat. Ecol. Evol.">
        <title>Shark genomes provide insights into elasmobranch evolution and the origin of vertebrates.</title>
        <authorList>
            <person name="Hara Y"/>
            <person name="Yamaguchi K"/>
            <person name="Onimaru K"/>
            <person name="Kadota M"/>
            <person name="Koyanagi M"/>
            <person name="Keeley SD"/>
            <person name="Tatsumi K"/>
            <person name="Tanaka K"/>
            <person name="Motone F"/>
            <person name="Kageyama Y"/>
            <person name="Nozu R"/>
            <person name="Adachi N"/>
            <person name="Nishimura O"/>
            <person name="Nakagawa R"/>
            <person name="Tanegashima C"/>
            <person name="Kiyatake I"/>
            <person name="Matsumoto R"/>
            <person name="Murakumo K"/>
            <person name="Nishida K"/>
            <person name="Terakita A"/>
            <person name="Kuratani S"/>
            <person name="Sato K"/>
            <person name="Hyodo S Kuraku.S."/>
        </authorList>
    </citation>
    <scope>NUCLEOTIDE SEQUENCE [LARGE SCALE GENOMIC DNA]</scope>
</reference>
<dbReference type="AlphaFoldDB" id="A0A401U386"/>
<feature type="compositionally biased region" description="Basic and acidic residues" evidence="1">
    <location>
        <begin position="149"/>
        <end position="161"/>
    </location>
</feature>
<comment type="caution">
    <text evidence="2">The sequence shown here is derived from an EMBL/GenBank/DDBJ whole genome shotgun (WGS) entry which is preliminary data.</text>
</comment>
<keyword evidence="3" id="KW-1185">Reference proteome</keyword>
<evidence type="ECO:0000313" key="3">
    <source>
        <dbReference type="Proteomes" id="UP000287033"/>
    </source>
</evidence>
<accession>A0A401U386</accession>
<dbReference type="Proteomes" id="UP000287033">
    <property type="component" value="Unassembled WGS sequence"/>
</dbReference>
<evidence type="ECO:0000313" key="2">
    <source>
        <dbReference type="EMBL" id="GCC49306.1"/>
    </source>
</evidence>
<feature type="region of interest" description="Disordered" evidence="1">
    <location>
        <begin position="127"/>
        <end position="161"/>
    </location>
</feature>
<evidence type="ECO:0000256" key="1">
    <source>
        <dbReference type="SAM" id="MobiDB-lite"/>
    </source>
</evidence>
<protein>
    <submittedName>
        <fullName evidence="2">Uncharacterized protein</fullName>
    </submittedName>
</protein>
<sequence>ADAAAAGQAAGINLRDTIRVEEILLHARRLRLTTTPAARPRALLLSNHKNQYNGETNDQDGRWRQHIAPACDSRRKHRLCARMVRLLPLRHRRRAGVRRVVLPEERSGGRHAAVVPDLRRRLRGATVRRPVVRHPRRPLWPQAGAGRNPADDRHRHHGDRLPADLCADRRLGAD</sequence>
<feature type="non-terminal residue" evidence="2">
    <location>
        <position position="1"/>
    </location>
</feature>
<feature type="non-terminal residue" evidence="2">
    <location>
        <position position="174"/>
    </location>
</feature>
<name>A0A401U386_CHIPU</name>
<proteinExistence type="predicted"/>